<dbReference type="PROSITE" id="PS51779">
    <property type="entry name" value="POTRA"/>
    <property type="match status" value="1"/>
</dbReference>
<dbReference type="InterPro" id="IPR034746">
    <property type="entry name" value="POTRA"/>
</dbReference>
<evidence type="ECO:0000256" key="2">
    <source>
        <dbReference type="ARBA" id="ARBA00022475"/>
    </source>
</evidence>
<dbReference type="AlphaFoldDB" id="A0AAP9HCJ8"/>
<keyword evidence="3" id="KW-0132">Cell division</keyword>
<evidence type="ECO:0000256" key="5">
    <source>
        <dbReference type="ARBA" id="ARBA00022989"/>
    </source>
</evidence>
<dbReference type="PANTHER" id="PTHR37820">
    <property type="entry name" value="CELL DIVISION PROTEIN DIVIB"/>
    <property type="match status" value="1"/>
</dbReference>
<reference evidence="11 12" key="1">
    <citation type="submission" date="2019-11" db="EMBL/GenBank/DDBJ databases">
        <title>FDA dAtabase for Regulatory Grade micrObial Sequences (FDA-ARGOS): Supporting development and validation of Infectious Disease Dx tests.</title>
        <authorList>
            <person name="Turner S."/>
            <person name="Byrd R."/>
            <person name="Tallon L."/>
            <person name="Sadzewicz L."/>
            <person name="Vavikolanu K."/>
            <person name="Mehta A."/>
            <person name="Aluvathingal J."/>
            <person name="Nadendla S."/>
            <person name="Myers T."/>
            <person name="Yan Y."/>
            <person name="Sichtig H."/>
        </authorList>
    </citation>
    <scope>NUCLEOTIDE SEQUENCE [LARGE SCALE GENOMIC DNA]</scope>
    <source>
        <strain evidence="11 12">FDAARGOS_741</strain>
    </source>
</reference>
<evidence type="ECO:0000256" key="4">
    <source>
        <dbReference type="ARBA" id="ARBA00022692"/>
    </source>
</evidence>
<feature type="compositionally biased region" description="Low complexity" evidence="8">
    <location>
        <begin position="292"/>
        <end position="311"/>
    </location>
</feature>
<dbReference type="PANTHER" id="PTHR37820:SF1">
    <property type="entry name" value="CELL DIVISION PROTEIN FTSQ"/>
    <property type="match status" value="1"/>
</dbReference>
<gene>
    <name evidence="11" type="ORF">FOC49_04900</name>
</gene>
<dbReference type="GO" id="GO:0005886">
    <property type="term" value="C:plasma membrane"/>
    <property type="evidence" value="ECO:0007669"/>
    <property type="project" value="TreeGrafter"/>
</dbReference>
<comment type="subcellular location">
    <subcellularLocation>
        <location evidence="1">Membrane</location>
    </subcellularLocation>
</comment>
<dbReference type="GO" id="GO:0051301">
    <property type="term" value="P:cell division"/>
    <property type="evidence" value="ECO:0007669"/>
    <property type="project" value="UniProtKB-KW"/>
</dbReference>
<evidence type="ECO:0000256" key="8">
    <source>
        <dbReference type="SAM" id="MobiDB-lite"/>
    </source>
</evidence>
<evidence type="ECO:0000259" key="10">
    <source>
        <dbReference type="PROSITE" id="PS51779"/>
    </source>
</evidence>
<keyword evidence="2" id="KW-1003">Cell membrane</keyword>
<feature type="transmembrane region" description="Helical" evidence="9">
    <location>
        <begin position="32"/>
        <end position="54"/>
    </location>
</feature>
<feature type="domain" description="POTRA" evidence="10">
    <location>
        <begin position="54"/>
        <end position="123"/>
    </location>
</feature>
<keyword evidence="6 9" id="KW-0472">Membrane</keyword>
<dbReference type="Gene3D" id="3.10.20.310">
    <property type="entry name" value="membrane protein fhac"/>
    <property type="match status" value="1"/>
</dbReference>
<feature type="compositionally biased region" description="Basic and acidic residues" evidence="8">
    <location>
        <begin position="270"/>
        <end position="288"/>
    </location>
</feature>
<dbReference type="RefSeq" id="WP_004631608.1">
    <property type="nucleotide sequence ID" value="NZ_CP046314.1"/>
</dbReference>
<evidence type="ECO:0000256" key="1">
    <source>
        <dbReference type="ARBA" id="ARBA00004370"/>
    </source>
</evidence>
<keyword evidence="5 9" id="KW-1133">Transmembrane helix</keyword>
<dbReference type="InterPro" id="IPR050487">
    <property type="entry name" value="FtsQ_DivIB"/>
</dbReference>
<keyword evidence="7" id="KW-0131">Cell cycle</keyword>
<protein>
    <submittedName>
        <fullName evidence="11">FtsQ-type POTRA domain-containing protein</fullName>
    </submittedName>
</protein>
<organism evidence="11 12">
    <name type="scientific">Gemella morbillorum</name>
    <dbReference type="NCBI Taxonomy" id="29391"/>
    <lineage>
        <taxon>Bacteria</taxon>
        <taxon>Bacillati</taxon>
        <taxon>Bacillota</taxon>
        <taxon>Bacilli</taxon>
        <taxon>Bacillales</taxon>
        <taxon>Gemellaceae</taxon>
        <taxon>Gemella</taxon>
    </lineage>
</organism>
<proteinExistence type="predicted"/>
<evidence type="ECO:0000256" key="6">
    <source>
        <dbReference type="ARBA" id="ARBA00023136"/>
    </source>
</evidence>
<dbReference type="InterPro" id="IPR005548">
    <property type="entry name" value="Cell_div_FtsQ/DivIB_C"/>
</dbReference>
<sequence length="317" mass="36576">MNEKNKKLLSKINKDKRKSSLEKIKKKKRRELSLIVLLFLTVILGVGFMFSSYVKLKTINVSGENQITKDEILAAGNINSNLKTWTIKDDEVRNNIKNKYSIFKEVTVKSTFPSKIDIKVEEYRFIAKNKKTDGQIEIIMENGRTYSGQVRNNYNLPILENFKEDEEKLKEVYKNLLELKQEILIQISEIISEDDGNLTIYMNDGQKIKVSRANFAQKLNYYDEISKYIDDKKNTTLNLINGAYLETSKSEKQRIQNIKNLLAKNSVDTSNDKEKTTSESQNKEDNSSSDKNTTQNRATNSQNNNQASTQANKRKNT</sequence>
<dbReference type="InterPro" id="IPR013685">
    <property type="entry name" value="POTRA_FtsQ_type"/>
</dbReference>
<name>A0AAP9HCJ8_9BACL</name>
<evidence type="ECO:0000313" key="11">
    <source>
        <dbReference type="EMBL" id="QGS09255.1"/>
    </source>
</evidence>
<dbReference type="Pfam" id="PF08478">
    <property type="entry name" value="POTRA_1"/>
    <property type="match status" value="1"/>
</dbReference>
<dbReference type="Pfam" id="PF03799">
    <property type="entry name" value="FtsQ_DivIB_C"/>
    <property type="match status" value="1"/>
</dbReference>
<keyword evidence="4 9" id="KW-0812">Transmembrane</keyword>
<accession>A0AAP9HCJ8</accession>
<feature type="region of interest" description="Disordered" evidence="8">
    <location>
        <begin position="266"/>
        <end position="317"/>
    </location>
</feature>
<evidence type="ECO:0000256" key="9">
    <source>
        <dbReference type="SAM" id="Phobius"/>
    </source>
</evidence>
<evidence type="ECO:0000256" key="3">
    <source>
        <dbReference type="ARBA" id="ARBA00022618"/>
    </source>
</evidence>
<dbReference type="EMBL" id="CP046314">
    <property type="protein sequence ID" value="QGS09255.1"/>
    <property type="molecule type" value="Genomic_DNA"/>
</dbReference>
<dbReference type="Gene3D" id="3.40.50.10960">
    <property type="match status" value="1"/>
</dbReference>
<keyword evidence="12" id="KW-1185">Reference proteome</keyword>
<evidence type="ECO:0000313" key="12">
    <source>
        <dbReference type="Proteomes" id="UP000425411"/>
    </source>
</evidence>
<dbReference type="Proteomes" id="UP000425411">
    <property type="component" value="Chromosome"/>
</dbReference>
<evidence type="ECO:0000256" key="7">
    <source>
        <dbReference type="ARBA" id="ARBA00023306"/>
    </source>
</evidence>